<dbReference type="EMBL" id="JACJIM010000018">
    <property type="protein sequence ID" value="MBA9066268.1"/>
    <property type="molecule type" value="Genomic_DNA"/>
</dbReference>
<proteinExistence type="predicted"/>
<gene>
    <name evidence="2" type="ORF">GGQ91_005697</name>
</gene>
<reference evidence="2 3" key="1">
    <citation type="submission" date="2020-08" db="EMBL/GenBank/DDBJ databases">
        <title>Genomic Encyclopedia of Type Strains, Phase IV (KMG-IV): sequencing the most valuable type-strain genomes for metagenomic binning, comparative biology and taxonomic classification.</title>
        <authorList>
            <person name="Goeker M."/>
        </authorList>
    </citation>
    <scope>NUCLEOTIDE SEQUENCE [LARGE SCALE GENOMIC DNA]</scope>
    <source>
        <strain evidence="2 3">DSM 5686</strain>
    </source>
</reference>
<organism evidence="2 3">
    <name type="scientific">Methylobacterium fujisawaense</name>
    <dbReference type="NCBI Taxonomy" id="107400"/>
    <lineage>
        <taxon>Bacteria</taxon>
        <taxon>Pseudomonadati</taxon>
        <taxon>Pseudomonadota</taxon>
        <taxon>Alphaproteobacteria</taxon>
        <taxon>Hyphomicrobiales</taxon>
        <taxon>Methylobacteriaceae</taxon>
        <taxon>Methylobacterium</taxon>
    </lineage>
</organism>
<evidence type="ECO:0000256" key="1">
    <source>
        <dbReference type="SAM" id="MobiDB-lite"/>
    </source>
</evidence>
<evidence type="ECO:0000313" key="2">
    <source>
        <dbReference type="EMBL" id="MBA9066268.1"/>
    </source>
</evidence>
<evidence type="ECO:0000313" key="3">
    <source>
        <dbReference type="Proteomes" id="UP000565455"/>
    </source>
</evidence>
<name>A0ABR6DJK6_9HYPH</name>
<sequence>MPGADKEAADLFSDAFKKVIDAVKVATTSGSIARDVDIFFPRGIGYVEFSITDPIAARIVVSSEVPGNTPADNSQTEDPDPGILKSMAQEPVALLEGDYGFDPEVDPDVNEPKTPISAAATPKWRVAKSLEKLRQEINSKYPNRSKSSDGTIGNAAHCHGGTPKTSDHCAWVRDGELGVVTALDITHDPAHSCDAGKIAEALIASKDTRIKYVIWNKQIAASYQVGTVPAWHWRPYTGKNPHSKHFHISVNPEKILYDDVRQWSF</sequence>
<feature type="compositionally biased region" description="Polar residues" evidence="1">
    <location>
        <begin position="138"/>
        <end position="151"/>
    </location>
</feature>
<protein>
    <submittedName>
        <fullName evidence="2">Uncharacterized protein</fullName>
    </submittedName>
</protein>
<comment type="caution">
    <text evidence="2">The sequence shown here is derived from an EMBL/GenBank/DDBJ whole genome shotgun (WGS) entry which is preliminary data.</text>
</comment>
<dbReference type="GeneID" id="96607298"/>
<accession>A0ABR6DJK6</accession>
<keyword evidence="3" id="KW-1185">Reference proteome</keyword>
<feature type="region of interest" description="Disordered" evidence="1">
    <location>
        <begin position="138"/>
        <end position="164"/>
    </location>
</feature>
<dbReference type="RefSeq" id="WP_210281479.1">
    <property type="nucleotide sequence ID" value="NZ_JACJIM010000018.1"/>
</dbReference>
<dbReference type="Proteomes" id="UP000565455">
    <property type="component" value="Unassembled WGS sequence"/>
</dbReference>